<keyword evidence="1" id="KW-0812">Transmembrane</keyword>
<feature type="transmembrane region" description="Helical" evidence="1">
    <location>
        <begin position="253"/>
        <end position="279"/>
    </location>
</feature>
<gene>
    <name evidence="2" type="ORF">SDC9_54898</name>
</gene>
<reference evidence="2" key="1">
    <citation type="submission" date="2019-08" db="EMBL/GenBank/DDBJ databases">
        <authorList>
            <person name="Kucharzyk K."/>
            <person name="Murdoch R.W."/>
            <person name="Higgins S."/>
            <person name="Loffler F."/>
        </authorList>
    </citation>
    <scope>NUCLEOTIDE SEQUENCE</scope>
</reference>
<organism evidence="2">
    <name type="scientific">bioreactor metagenome</name>
    <dbReference type="NCBI Taxonomy" id="1076179"/>
    <lineage>
        <taxon>unclassified sequences</taxon>
        <taxon>metagenomes</taxon>
        <taxon>ecological metagenomes</taxon>
    </lineage>
</organism>
<dbReference type="Pfam" id="PF12679">
    <property type="entry name" value="ABC2_membrane_2"/>
    <property type="match status" value="1"/>
</dbReference>
<feature type="transmembrane region" description="Helical" evidence="1">
    <location>
        <begin position="95"/>
        <end position="116"/>
    </location>
</feature>
<sequence>MKVIYDRDVNAYFNSMTGPIVISVLLCFLGIYFMGVNMDSGYPYFSYVLVKVRLIYVLVIPILTMRSFAEERHTKTDQYWMTAPVSVADVVIGKFLAMATVLAVPLMICCLCPMIIRLNGTAYLATDYLAIFVFFLWGCVYIAIGMFISSLTESQIIAAIGTFAVVFLLHMWNSLVIYLPKTAIGSLGGMLFILLLLCAALEVYSHNWVLSAVTFGIGAAAHACAFLFNSAIFAGLLPNLMERLSLYTVFKNFAYYMVFDWSGLILYVSLIALMIYLTVQVIEKRRWD</sequence>
<keyword evidence="1" id="KW-1133">Transmembrane helix</keyword>
<feature type="transmembrane region" description="Helical" evidence="1">
    <location>
        <begin position="183"/>
        <end position="201"/>
    </location>
</feature>
<evidence type="ECO:0000256" key="1">
    <source>
        <dbReference type="SAM" id="Phobius"/>
    </source>
</evidence>
<dbReference type="EMBL" id="VSSQ01001466">
    <property type="protein sequence ID" value="MPM08585.1"/>
    <property type="molecule type" value="Genomic_DNA"/>
</dbReference>
<dbReference type="GO" id="GO:0016020">
    <property type="term" value="C:membrane"/>
    <property type="evidence" value="ECO:0007669"/>
    <property type="project" value="UniProtKB-SubCell"/>
</dbReference>
<evidence type="ECO:0008006" key="3">
    <source>
        <dbReference type="Google" id="ProtNLM"/>
    </source>
</evidence>
<dbReference type="GO" id="GO:0140359">
    <property type="term" value="F:ABC-type transporter activity"/>
    <property type="evidence" value="ECO:0007669"/>
    <property type="project" value="InterPro"/>
</dbReference>
<protein>
    <recommendedName>
        <fullName evidence="3">ABC-2 type transporter domain-containing protein</fullName>
    </recommendedName>
</protein>
<feature type="transmembrane region" description="Helical" evidence="1">
    <location>
        <begin position="128"/>
        <end position="149"/>
    </location>
</feature>
<accession>A0A644WXD9</accession>
<feature type="transmembrane region" description="Helical" evidence="1">
    <location>
        <begin position="208"/>
        <end position="233"/>
    </location>
</feature>
<evidence type="ECO:0000313" key="2">
    <source>
        <dbReference type="EMBL" id="MPM08585.1"/>
    </source>
</evidence>
<proteinExistence type="predicted"/>
<feature type="transmembrane region" description="Helical" evidence="1">
    <location>
        <begin position="156"/>
        <end position="177"/>
    </location>
</feature>
<feature type="transmembrane region" description="Helical" evidence="1">
    <location>
        <begin position="12"/>
        <end position="32"/>
    </location>
</feature>
<name>A0A644WXD9_9ZZZZ</name>
<comment type="caution">
    <text evidence="2">The sequence shown here is derived from an EMBL/GenBank/DDBJ whole genome shotgun (WGS) entry which is preliminary data.</text>
</comment>
<feature type="transmembrane region" description="Helical" evidence="1">
    <location>
        <begin position="44"/>
        <end position="65"/>
    </location>
</feature>
<keyword evidence="1" id="KW-0472">Membrane</keyword>
<dbReference type="AlphaFoldDB" id="A0A644WXD9"/>